<evidence type="ECO:0000259" key="7">
    <source>
        <dbReference type="Pfam" id="PF07992"/>
    </source>
</evidence>
<dbReference type="PIRSF" id="PIRSF000350">
    <property type="entry name" value="Mercury_reductase_MerA"/>
    <property type="match status" value="1"/>
</dbReference>
<gene>
    <name evidence="8" type="ordered locus">REQ_34150</name>
</gene>
<evidence type="ECO:0000256" key="3">
    <source>
        <dbReference type="ARBA" id="ARBA00022827"/>
    </source>
</evidence>
<dbReference type="PRINTS" id="PR00411">
    <property type="entry name" value="PNDRDTASEI"/>
</dbReference>
<feature type="domain" description="Pyridine nucleotide-disulphide oxidoreductase dimerisation" evidence="6">
    <location>
        <begin position="349"/>
        <end position="457"/>
    </location>
</feature>
<evidence type="ECO:0000259" key="6">
    <source>
        <dbReference type="Pfam" id="PF02852"/>
    </source>
</evidence>
<feature type="disulfide bond" description="Redox-active" evidence="5">
    <location>
        <begin position="39"/>
        <end position="44"/>
    </location>
</feature>
<proteinExistence type="inferred from homology"/>
<dbReference type="KEGG" id="req:REQ_34150"/>
<dbReference type="GO" id="GO:0003955">
    <property type="term" value="F:NAD(P)H dehydrogenase (quinone) activity"/>
    <property type="evidence" value="ECO:0007669"/>
    <property type="project" value="TreeGrafter"/>
</dbReference>
<reference evidence="8" key="1">
    <citation type="journal article" date="2010" name="PLoS Genet.">
        <title>The genome of a pathogenic rhodococcus: cooptive virulence underpinned by key gene acquisitions.</title>
        <authorList>
            <person name="Letek M."/>
            <person name="Gonzalez P."/>
            <person name="Macarthur I."/>
            <person name="Rodriguez H."/>
            <person name="Freeman T.C."/>
            <person name="Valero-Rello A."/>
            <person name="Blanco M."/>
            <person name="Buckley T."/>
            <person name="Cherevach I."/>
            <person name="Fahey R."/>
            <person name="Hapeshi A."/>
            <person name="Holdstock J."/>
            <person name="Leadon D."/>
            <person name="Navas J."/>
            <person name="Ocampo A."/>
            <person name="Quail M.A."/>
            <person name="Sanders M."/>
            <person name="Scortti M.M."/>
            <person name="Prescott J.F."/>
            <person name="Fogarty U."/>
            <person name="Meijer W.G."/>
            <person name="Parkhill J."/>
            <person name="Bentley S.D."/>
            <person name="Vazquez-Boland J.A."/>
        </authorList>
    </citation>
    <scope>NUCLEOTIDE SEQUENCE [LARGE SCALE GENOMIC DNA]</scope>
    <source>
        <strain evidence="8 9">103S</strain>
    </source>
</reference>
<feature type="binding site" evidence="4">
    <location>
        <position position="273"/>
    </location>
    <ligand>
        <name>NAD(+)</name>
        <dbReference type="ChEBI" id="CHEBI:57540"/>
    </ligand>
</feature>
<evidence type="ECO:0000256" key="4">
    <source>
        <dbReference type="PIRSR" id="PIRSR000350-3"/>
    </source>
</evidence>
<dbReference type="AlphaFoldDB" id="A0A3S5YA90"/>
<organism evidence="8">
    <name type="scientific">Rhodococcus hoagii (strain 103S)</name>
    <name type="common">Rhodococcus equi</name>
    <dbReference type="NCBI Taxonomy" id="685727"/>
    <lineage>
        <taxon>Bacteria</taxon>
        <taxon>Bacillati</taxon>
        <taxon>Actinomycetota</taxon>
        <taxon>Actinomycetes</taxon>
        <taxon>Mycobacteriales</taxon>
        <taxon>Nocardiaceae</taxon>
        <taxon>Prescottella</taxon>
    </lineage>
</organism>
<evidence type="ECO:0000256" key="1">
    <source>
        <dbReference type="ARBA" id="ARBA00007532"/>
    </source>
</evidence>
<keyword evidence="4" id="KW-0547">Nucleotide-binding</keyword>
<dbReference type="InterPro" id="IPR023753">
    <property type="entry name" value="FAD/NAD-binding_dom"/>
</dbReference>
<feature type="binding site" evidence="4">
    <location>
        <position position="314"/>
    </location>
    <ligand>
        <name>FAD</name>
        <dbReference type="ChEBI" id="CHEBI:57692"/>
    </ligand>
</feature>
<feature type="domain" description="FAD/NAD(P)-binding" evidence="7">
    <location>
        <begin position="3"/>
        <end position="329"/>
    </location>
</feature>
<dbReference type="GeneID" id="57579070"/>
<protein>
    <submittedName>
        <fullName evidence="8">Oxidoreductase</fullName>
    </submittedName>
</protein>
<name>A0A3S5YA90_RHOH1</name>
<dbReference type="GO" id="GO:0050660">
    <property type="term" value="F:flavin adenine dinucleotide binding"/>
    <property type="evidence" value="ECO:0007669"/>
    <property type="project" value="TreeGrafter"/>
</dbReference>
<keyword evidence="3 4" id="KW-0274">FAD</keyword>
<dbReference type="InterPro" id="IPR016156">
    <property type="entry name" value="FAD/NAD-linked_Rdtase_dimer_sf"/>
</dbReference>
<dbReference type="PANTHER" id="PTHR43014:SF1">
    <property type="entry name" value="NAD(P)H DEHYDROGENASE (QUINONE)"/>
    <property type="match status" value="1"/>
</dbReference>
<accession>A0A3S5YA90</accession>
<dbReference type="Pfam" id="PF07992">
    <property type="entry name" value="Pyr_redox_2"/>
    <property type="match status" value="1"/>
</dbReference>
<keyword evidence="4" id="KW-0520">NAD</keyword>
<evidence type="ECO:0000313" key="9">
    <source>
        <dbReference type="Proteomes" id="UP000006892"/>
    </source>
</evidence>
<dbReference type="EMBL" id="FN563149">
    <property type="protein sequence ID" value="CBH49410.1"/>
    <property type="molecule type" value="Genomic_DNA"/>
</dbReference>
<dbReference type="PRINTS" id="PR00368">
    <property type="entry name" value="FADPNR"/>
</dbReference>
<comment type="cofactor">
    <cofactor evidence="4">
        <name>FAD</name>
        <dbReference type="ChEBI" id="CHEBI:57692"/>
    </cofactor>
    <text evidence="4">Binds 1 FAD per subunit.</text>
</comment>
<comment type="similarity">
    <text evidence="1">Belongs to the class-I pyridine nucleotide-disulfide oxidoreductase family.</text>
</comment>
<evidence type="ECO:0000256" key="5">
    <source>
        <dbReference type="PIRSR" id="PIRSR000350-4"/>
    </source>
</evidence>
<feature type="binding site" evidence="4">
    <location>
        <position position="48"/>
    </location>
    <ligand>
        <name>FAD</name>
        <dbReference type="ChEBI" id="CHEBI:57692"/>
    </ligand>
</feature>
<dbReference type="PANTHER" id="PTHR43014">
    <property type="entry name" value="MERCURIC REDUCTASE"/>
    <property type="match status" value="1"/>
</dbReference>
<evidence type="ECO:0000313" key="8">
    <source>
        <dbReference type="EMBL" id="CBH49410.1"/>
    </source>
</evidence>
<dbReference type="Gene3D" id="3.50.50.60">
    <property type="entry name" value="FAD/NAD(P)-binding domain"/>
    <property type="match status" value="2"/>
</dbReference>
<feature type="binding site" evidence="4">
    <location>
        <begin position="185"/>
        <end position="192"/>
    </location>
    <ligand>
        <name>NAD(+)</name>
        <dbReference type="ChEBI" id="CHEBI:57540"/>
    </ligand>
</feature>
<sequence>MTRIVIIGGGPAGYEAALVAAQHGAAVSLIDSDGIGGACVLFDCVPSKTFIASTGIRTDMRRATDLGISLDPSSATISLPEINSRVKNLAQVQSSDIRARLQSVGVQLLSGKAELIDRQIGMAAHQVRATLTTGEEKILDADVVLIATGASPRVLPGAVPDGERILTWRHLYDLEELPSHLVVVGSGVTGAEFVSAYTEMGVKVTLVSSRDRVMPHEDADAALVLEDVLAERGVTLVKHARADAVERTEDGGIVVKLSDGRTVHGSHALMAVGSTPNTEGLGLEKVGIELGQGGYLRVDRVSRTAVSGIYAAGDCTGLLPLASVAAMQGRIAMYHALGEGVSPIKLKTVASAVFTRPEIANVGVSQAAIDNGEVPARTVMLPLNTNPRAKMSGLRRGFVKIFCRPATGVVIGGVVVAATASELILPIAIAVQNNLTVNDLAQTFSVYPSLSGSITEASRQLMRHDDLD</sequence>
<dbReference type="InterPro" id="IPR036188">
    <property type="entry name" value="FAD/NAD-bd_sf"/>
</dbReference>
<dbReference type="Pfam" id="PF02852">
    <property type="entry name" value="Pyr_redox_dim"/>
    <property type="match status" value="1"/>
</dbReference>
<dbReference type="InterPro" id="IPR001100">
    <property type="entry name" value="Pyr_nuc-diS_OxRdtase"/>
</dbReference>
<dbReference type="SUPFAM" id="SSF55424">
    <property type="entry name" value="FAD/NAD-linked reductases, dimerisation (C-terminal) domain"/>
    <property type="match status" value="1"/>
</dbReference>
<dbReference type="RefSeq" id="WP_005518596.1">
    <property type="nucleotide sequence ID" value="NC_014659.1"/>
</dbReference>
<dbReference type="Proteomes" id="UP001154400">
    <property type="component" value="Chromosome"/>
</dbReference>
<dbReference type="InterPro" id="IPR004099">
    <property type="entry name" value="Pyr_nucl-diS_OxRdtase_dimer"/>
</dbReference>
<dbReference type="Gene3D" id="3.30.390.30">
    <property type="match status" value="1"/>
</dbReference>
<dbReference type="NCBIfam" id="NF005883">
    <property type="entry name" value="PRK07845.1"/>
    <property type="match status" value="1"/>
</dbReference>
<keyword evidence="2" id="KW-0285">Flavoprotein</keyword>
<evidence type="ECO:0000256" key="2">
    <source>
        <dbReference type="ARBA" id="ARBA00022630"/>
    </source>
</evidence>
<dbReference type="SUPFAM" id="SSF51905">
    <property type="entry name" value="FAD/NAD(P)-binding domain"/>
    <property type="match status" value="1"/>
</dbReference>